<evidence type="ECO:0000313" key="2">
    <source>
        <dbReference type="EMBL" id="MFC7385079.1"/>
    </source>
</evidence>
<accession>A0ABW2P875</accession>
<feature type="non-terminal residue" evidence="2">
    <location>
        <position position="72"/>
    </location>
</feature>
<evidence type="ECO:0000256" key="1">
    <source>
        <dbReference type="SAM" id="SignalP"/>
    </source>
</evidence>
<protein>
    <submittedName>
        <fullName evidence="2">Uncharacterized protein</fullName>
    </submittedName>
</protein>
<proteinExistence type="predicted"/>
<keyword evidence="3" id="KW-1185">Reference proteome</keyword>
<gene>
    <name evidence="2" type="ORF">ACFQSB_22910</name>
</gene>
<comment type="caution">
    <text evidence="2">The sequence shown here is derived from an EMBL/GenBank/DDBJ whole genome shotgun (WGS) entry which is preliminary data.</text>
</comment>
<sequence length="72" mass="7020">MSRHRSFLGAVAVAALLVLATGRAALSEGQDGATKAAGASVAAATAGCGKAPTLTSGTRSITTSGKNRSYIL</sequence>
<dbReference type="EMBL" id="JBHTCG010000016">
    <property type="protein sequence ID" value="MFC7385079.1"/>
    <property type="molecule type" value="Genomic_DNA"/>
</dbReference>
<dbReference type="Proteomes" id="UP001596496">
    <property type="component" value="Unassembled WGS sequence"/>
</dbReference>
<dbReference type="RefSeq" id="WP_380828954.1">
    <property type="nucleotide sequence ID" value="NZ_JBHTCG010000016.1"/>
</dbReference>
<name>A0ABW2P875_9ACTN</name>
<keyword evidence="1" id="KW-0732">Signal</keyword>
<feature type="chain" id="PRO_5046361042" evidence="1">
    <location>
        <begin position="21"/>
        <end position="72"/>
    </location>
</feature>
<evidence type="ECO:0000313" key="3">
    <source>
        <dbReference type="Proteomes" id="UP001596496"/>
    </source>
</evidence>
<organism evidence="2 3">
    <name type="scientific">Sphaerisporangium rhizosphaerae</name>
    <dbReference type="NCBI Taxonomy" id="2269375"/>
    <lineage>
        <taxon>Bacteria</taxon>
        <taxon>Bacillati</taxon>
        <taxon>Actinomycetota</taxon>
        <taxon>Actinomycetes</taxon>
        <taxon>Streptosporangiales</taxon>
        <taxon>Streptosporangiaceae</taxon>
        <taxon>Sphaerisporangium</taxon>
    </lineage>
</organism>
<feature type="signal peptide" evidence="1">
    <location>
        <begin position="1"/>
        <end position="20"/>
    </location>
</feature>
<reference evidence="3" key="1">
    <citation type="journal article" date="2019" name="Int. J. Syst. Evol. Microbiol.">
        <title>The Global Catalogue of Microorganisms (GCM) 10K type strain sequencing project: providing services to taxonomists for standard genome sequencing and annotation.</title>
        <authorList>
            <consortium name="The Broad Institute Genomics Platform"/>
            <consortium name="The Broad Institute Genome Sequencing Center for Infectious Disease"/>
            <person name="Wu L."/>
            <person name="Ma J."/>
        </authorList>
    </citation>
    <scope>NUCLEOTIDE SEQUENCE [LARGE SCALE GENOMIC DNA]</scope>
    <source>
        <strain evidence="3">CECT 7649</strain>
    </source>
</reference>